<accession>X1T208</accession>
<evidence type="ECO:0000313" key="1">
    <source>
        <dbReference type="EMBL" id="GAI74069.1"/>
    </source>
</evidence>
<protein>
    <submittedName>
        <fullName evidence="1">Uncharacterized protein</fullName>
    </submittedName>
</protein>
<name>X1T208_9ZZZZ</name>
<dbReference type="AlphaFoldDB" id="X1T208"/>
<gene>
    <name evidence="1" type="ORF">S12H4_22198</name>
</gene>
<reference evidence="1" key="1">
    <citation type="journal article" date="2014" name="Front. Microbiol.">
        <title>High frequency of phylogenetically diverse reductive dehalogenase-homologous genes in deep subseafloor sedimentary metagenomes.</title>
        <authorList>
            <person name="Kawai M."/>
            <person name="Futagami T."/>
            <person name="Toyoda A."/>
            <person name="Takaki Y."/>
            <person name="Nishi S."/>
            <person name="Hori S."/>
            <person name="Arai W."/>
            <person name="Tsubouchi T."/>
            <person name="Morono Y."/>
            <person name="Uchiyama I."/>
            <person name="Ito T."/>
            <person name="Fujiyama A."/>
            <person name="Inagaki F."/>
            <person name="Takami H."/>
        </authorList>
    </citation>
    <scope>NUCLEOTIDE SEQUENCE</scope>
    <source>
        <strain evidence="1">Expedition CK06-06</strain>
    </source>
</reference>
<dbReference type="EMBL" id="BARW01011535">
    <property type="protein sequence ID" value="GAI74069.1"/>
    <property type="molecule type" value="Genomic_DNA"/>
</dbReference>
<organism evidence="1">
    <name type="scientific">marine sediment metagenome</name>
    <dbReference type="NCBI Taxonomy" id="412755"/>
    <lineage>
        <taxon>unclassified sequences</taxon>
        <taxon>metagenomes</taxon>
        <taxon>ecological metagenomes</taxon>
    </lineage>
</organism>
<comment type="caution">
    <text evidence="1">The sequence shown here is derived from an EMBL/GenBank/DDBJ whole genome shotgun (WGS) entry which is preliminary data.</text>
</comment>
<proteinExistence type="predicted"/>
<sequence>MLEDGITPFISVDMNDSCFLQPYVIISANVASLGGAQFVLEFKNFKRVFCWIYPLGWKNPHIRFLAPLDSNGNPIFNLSTDVNIEATSPEIDALIDAIEKVESGDDYFKERDELIDINHQ</sequence>